<evidence type="ECO:0000256" key="7">
    <source>
        <dbReference type="ARBA" id="ARBA00022989"/>
    </source>
</evidence>
<protein>
    <submittedName>
        <fullName evidence="11">S-type anion channel SLAH3</fullName>
    </submittedName>
</protein>
<dbReference type="InterPro" id="IPR004695">
    <property type="entry name" value="SLAC1/Mae1/Ssu1/TehA"/>
</dbReference>
<organism evidence="11 12">
    <name type="scientific">Olea europaea subsp. europaea</name>
    <dbReference type="NCBI Taxonomy" id="158383"/>
    <lineage>
        <taxon>Eukaryota</taxon>
        <taxon>Viridiplantae</taxon>
        <taxon>Streptophyta</taxon>
        <taxon>Embryophyta</taxon>
        <taxon>Tracheophyta</taxon>
        <taxon>Spermatophyta</taxon>
        <taxon>Magnoliopsida</taxon>
        <taxon>eudicotyledons</taxon>
        <taxon>Gunneridae</taxon>
        <taxon>Pentapetalae</taxon>
        <taxon>asterids</taxon>
        <taxon>lamiids</taxon>
        <taxon>Lamiales</taxon>
        <taxon>Oleaceae</taxon>
        <taxon>Oleeae</taxon>
        <taxon>Olea</taxon>
    </lineage>
</organism>
<evidence type="ECO:0000313" key="11">
    <source>
        <dbReference type="EMBL" id="CAA2969822.1"/>
    </source>
</evidence>
<evidence type="ECO:0000256" key="5">
    <source>
        <dbReference type="ARBA" id="ARBA00022475"/>
    </source>
</evidence>
<keyword evidence="5" id="KW-1003">Cell membrane</keyword>
<dbReference type="GO" id="GO:0008308">
    <property type="term" value="F:voltage-gated monoatomic anion channel activity"/>
    <property type="evidence" value="ECO:0007669"/>
    <property type="project" value="InterPro"/>
</dbReference>
<evidence type="ECO:0000256" key="10">
    <source>
        <dbReference type="SAM" id="Phobius"/>
    </source>
</evidence>
<keyword evidence="4" id="KW-0813">Transport</keyword>
<evidence type="ECO:0000256" key="9">
    <source>
        <dbReference type="ARBA" id="ARBA00023136"/>
    </source>
</evidence>
<comment type="similarity">
    <text evidence="3">Belongs to the SLAC1 S-type anion channel family.</text>
</comment>
<dbReference type="Gene3D" id="1.50.10.150">
    <property type="entry name" value="Voltage-dependent anion channel"/>
    <property type="match status" value="1"/>
</dbReference>
<comment type="caution">
    <text evidence="11">The sequence shown here is derived from an EMBL/GenBank/DDBJ whole genome shotgun (WGS) entry which is preliminary data.</text>
</comment>
<dbReference type="PANTHER" id="PTHR31269">
    <property type="entry name" value="S-TYPE ANION CHANNEL SLAH3"/>
    <property type="match status" value="1"/>
</dbReference>
<evidence type="ECO:0000256" key="1">
    <source>
        <dbReference type="ARBA" id="ARBA00004127"/>
    </source>
</evidence>
<keyword evidence="7 10" id="KW-1133">Transmembrane helix</keyword>
<dbReference type="Pfam" id="PF03595">
    <property type="entry name" value="SLAC1"/>
    <property type="match status" value="1"/>
</dbReference>
<reference evidence="11 12" key="1">
    <citation type="submission" date="2019-12" db="EMBL/GenBank/DDBJ databases">
        <authorList>
            <person name="Alioto T."/>
            <person name="Alioto T."/>
            <person name="Gomez Garrido J."/>
        </authorList>
    </citation>
    <scope>NUCLEOTIDE SEQUENCE [LARGE SCALE GENOMIC DNA]</scope>
</reference>
<dbReference type="OrthoDB" id="1099at2759"/>
<evidence type="ECO:0000256" key="8">
    <source>
        <dbReference type="ARBA" id="ARBA00023065"/>
    </source>
</evidence>
<feature type="transmembrane region" description="Helical" evidence="10">
    <location>
        <begin position="243"/>
        <end position="264"/>
    </location>
</feature>
<name>A0A8S0QUZ9_OLEEU</name>
<dbReference type="Proteomes" id="UP000594638">
    <property type="component" value="Unassembled WGS sequence"/>
</dbReference>
<keyword evidence="12" id="KW-1185">Reference proteome</keyword>
<keyword evidence="8" id="KW-0406">Ion transport</keyword>
<evidence type="ECO:0000256" key="3">
    <source>
        <dbReference type="ARBA" id="ARBA00007808"/>
    </source>
</evidence>
<dbReference type="AlphaFoldDB" id="A0A8S0QUZ9"/>
<keyword evidence="9 10" id="KW-0472">Membrane</keyword>
<dbReference type="PANTHER" id="PTHR31269:SF2">
    <property type="entry name" value="S-TYPE ANION CHANNEL SLAH3"/>
    <property type="match status" value="1"/>
</dbReference>
<gene>
    <name evidence="11" type="ORF">OLEA9_A000925</name>
</gene>
<dbReference type="GO" id="GO:0005886">
    <property type="term" value="C:plasma membrane"/>
    <property type="evidence" value="ECO:0007669"/>
    <property type="project" value="UniProtKB-SubCell"/>
</dbReference>
<dbReference type="Gramene" id="OE9A000925T1">
    <property type="protein sequence ID" value="OE9A000925C1"/>
    <property type="gene ID" value="OE9A000925"/>
</dbReference>
<dbReference type="InterPro" id="IPR030183">
    <property type="entry name" value="SLAC/SLAH"/>
</dbReference>
<evidence type="ECO:0000313" key="12">
    <source>
        <dbReference type="Proteomes" id="UP000594638"/>
    </source>
</evidence>
<accession>A0A8S0QUZ9</accession>
<evidence type="ECO:0000256" key="4">
    <source>
        <dbReference type="ARBA" id="ARBA00022448"/>
    </source>
</evidence>
<evidence type="ECO:0000256" key="6">
    <source>
        <dbReference type="ARBA" id="ARBA00022692"/>
    </source>
</evidence>
<feature type="transmembrane region" description="Helical" evidence="10">
    <location>
        <begin position="284"/>
        <end position="309"/>
    </location>
</feature>
<dbReference type="InterPro" id="IPR038665">
    <property type="entry name" value="Voltage-dep_anion_channel_sf"/>
</dbReference>
<sequence length="315" mass="34998">MEKSKTTYLAKEDGIEVLPAVIKVTTAHEVAGFDCVMHHDDAENRLKLSSFHSFSSSDVGTESTAAEGQNKFSHSKITHFVSISMPPSPLGAHLENKKEIPSLDKDVVIAGDDIPNSAATSEKTTKTKFYSQPMPKGSALNETIANGSVSNPPELPLRNPMIYKLKNRPFDPFKTWSSKLERQISNLRGKHPETVQDVESQHPAEVEALPVDRYFDALQGPELDTLRASEEILLPEDKMWPFLLRYPISSFGICLGVSSQAIMWKTLATSTSMKFLHVSPDANLVLWCISVALVAAVSFIYSLKVIFYFEALRRE</sequence>
<comment type="subcellular location">
    <subcellularLocation>
        <location evidence="2">Cell membrane</location>
    </subcellularLocation>
    <subcellularLocation>
        <location evidence="1">Endomembrane system</location>
        <topology evidence="1">Multi-pass membrane protein</topology>
    </subcellularLocation>
</comment>
<keyword evidence="6 10" id="KW-0812">Transmembrane</keyword>
<evidence type="ECO:0000256" key="2">
    <source>
        <dbReference type="ARBA" id="ARBA00004236"/>
    </source>
</evidence>
<dbReference type="GO" id="GO:0006873">
    <property type="term" value="P:intracellular monoatomic ion homeostasis"/>
    <property type="evidence" value="ECO:0007669"/>
    <property type="project" value="InterPro"/>
</dbReference>
<dbReference type="GO" id="GO:0012505">
    <property type="term" value="C:endomembrane system"/>
    <property type="evidence" value="ECO:0007669"/>
    <property type="project" value="UniProtKB-SubCell"/>
</dbReference>
<proteinExistence type="inferred from homology"/>
<dbReference type="EMBL" id="CACTIH010001953">
    <property type="protein sequence ID" value="CAA2969822.1"/>
    <property type="molecule type" value="Genomic_DNA"/>
</dbReference>